<proteinExistence type="predicted"/>
<reference evidence="2 3" key="1">
    <citation type="submission" date="2013-02" db="EMBL/GenBank/DDBJ databases">
        <authorList>
            <person name="Harkins D.M."/>
            <person name="Durkin A.S."/>
            <person name="Brinkac L.M."/>
            <person name="Haft D.H."/>
            <person name="Selengut J.D."/>
            <person name="Sanka R."/>
            <person name="DePew J."/>
            <person name="Purushe J."/>
            <person name="Haake D.A."/>
            <person name="Matsunaga J."/>
            <person name="Vinetz J.M."/>
            <person name="Sutton G.G."/>
            <person name="Nierman W.C."/>
            <person name="Fouts D.E."/>
        </authorList>
    </citation>
    <scope>NUCLEOTIDE SEQUENCE [LARGE SCALE GENOMIC DNA]</scope>
    <source>
        <strain evidence="2 3">Ecochallenge</strain>
    </source>
</reference>
<dbReference type="PANTHER" id="PTHR34847:SF1">
    <property type="entry name" value="NODULATION PROTEIN U"/>
    <property type="match status" value="1"/>
</dbReference>
<dbReference type="InterPro" id="IPR003696">
    <property type="entry name" value="Carbtransf_dom"/>
</dbReference>
<protein>
    <recommendedName>
        <fullName evidence="1">Carbamoyltransferase domain-containing protein</fullName>
    </recommendedName>
</protein>
<dbReference type="Proteomes" id="UP000012249">
    <property type="component" value="Unassembled WGS sequence"/>
</dbReference>
<dbReference type="Gene3D" id="3.30.420.40">
    <property type="match status" value="1"/>
</dbReference>
<dbReference type="GO" id="GO:0003824">
    <property type="term" value="F:catalytic activity"/>
    <property type="evidence" value="ECO:0007669"/>
    <property type="project" value="InterPro"/>
</dbReference>
<dbReference type="AlphaFoldDB" id="N1U4A0"/>
<dbReference type="PANTHER" id="PTHR34847">
    <property type="entry name" value="NODULATION PROTEIN U"/>
    <property type="match status" value="1"/>
</dbReference>
<feature type="domain" description="Carbamoyltransferase" evidence="1">
    <location>
        <begin position="2"/>
        <end position="167"/>
    </location>
</feature>
<evidence type="ECO:0000313" key="3">
    <source>
        <dbReference type="Proteomes" id="UP000012249"/>
    </source>
</evidence>
<comment type="caution">
    <text evidence="2">The sequence shown here is derived from an EMBL/GenBank/DDBJ whole genome shotgun (WGS) entry which is preliminary data.</text>
</comment>
<feature type="non-terminal residue" evidence="2">
    <location>
        <position position="173"/>
    </location>
</feature>
<evidence type="ECO:0000259" key="1">
    <source>
        <dbReference type="Pfam" id="PF02543"/>
    </source>
</evidence>
<evidence type="ECO:0000313" key="2">
    <source>
        <dbReference type="EMBL" id="EMY13847.1"/>
    </source>
</evidence>
<accession>N1U4A0</accession>
<organism evidence="2 3">
    <name type="scientific">Leptospira weilii str. Ecochallenge</name>
    <dbReference type="NCBI Taxonomy" id="1049986"/>
    <lineage>
        <taxon>Bacteria</taxon>
        <taxon>Pseudomonadati</taxon>
        <taxon>Spirochaetota</taxon>
        <taxon>Spirochaetia</taxon>
        <taxon>Leptospirales</taxon>
        <taxon>Leptospiraceae</taxon>
        <taxon>Leptospira</taxon>
    </lineage>
</organism>
<dbReference type="InterPro" id="IPR051338">
    <property type="entry name" value="NodU/CmcH_Carbamoyltrnsfr"/>
</dbReference>
<dbReference type="Pfam" id="PF02543">
    <property type="entry name" value="Carbam_trans_N"/>
    <property type="match status" value="1"/>
</dbReference>
<sequence>MKILGISDTHEAAAALMIDGKIIASSAEERFSRLKSDMGYPSKAIRFCLDFAGIQPQDLDAVALATNDSPAAHIRIKREATFSIKDWIDEQNLYWKKKFAGESPSYFKLFAENPKYIHDTSYNYEGIFSESNGVDQEKFRKVRFNKAKNDLGISEKIIHFITHEHCHSYYGYY</sequence>
<gene>
    <name evidence="2" type="ORF">LEP1GSC043_0124</name>
</gene>
<name>N1U4A0_9LEPT</name>
<dbReference type="EMBL" id="AHMI02000212">
    <property type="protein sequence ID" value="EMY13847.1"/>
    <property type="molecule type" value="Genomic_DNA"/>
</dbReference>